<comment type="caution">
    <text evidence="1">The sequence shown here is derived from an EMBL/GenBank/DDBJ whole genome shotgun (WGS) entry which is preliminary data.</text>
</comment>
<name>A0A0F9ET84_9ZZZZ</name>
<dbReference type="EMBL" id="LAZR01023784">
    <property type="protein sequence ID" value="KKL77323.1"/>
    <property type="molecule type" value="Genomic_DNA"/>
</dbReference>
<dbReference type="AlphaFoldDB" id="A0A0F9ET84"/>
<organism evidence="1">
    <name type="scientific">marine sediment metagenome</name>
    <dbReference type="NCBI Taxonomy" id="412755"/>
    <lineage>
        <taxon>unclassified sequences</taxon>
        <taxon>metagenomes</taxon>
        <taxon>ecological metagenomes</taxon>
    </lineage>
</organism>
<protein>
    <submittedName>
        <fullName evidence="1">Uncharacterized protein</fullName>
    </submittedName>
</protein>
<proteinExistence type="predicted"/>
<evidence type="ECO:0000313" key="1">
    <source>
        <dbReference type="EMBL" id="KKL77323.1"/>
    </source>
</evidence>
<gene>
    <name evidence="1" type="ORF">LCGC14_2036030</name>
</gene>
<sequence>MAHIVMEKRIQKIEAEWTDTRALVFEVVKLVGADASPERISAACLFARRALEYRGRRLRLEQRLVEALLGRIS</sequence>
<reference evidence="1" key="1">
    <citation type="journal article" date="2015" name="Nature">
        <title>Complex archaea that bridge the gap between prokaryotes and eukaryotes.</title>
        <authorList>
            <person name="Spang A."/>
            <person name="Saw J.H."/>
            <person name="Jorgensen S.L."/>
            <person name="Zaremba-Niedzwiedzka K."/>
            <person name="Martijn J."/>
            <person name="Lind A.E."/>
            <person name="van Eijk R."/>
            <person name="Schleper C."/>
            <person name="Guy L."/>
            <person name="Ettema T.J."/>
        </authorList>
    </citation>
    <scope>NUCLEOTIDE SEQUENCE</scope>
</reference>
<accession>A0A0F9ET84</accession>